<dbReference type="InterPro" id="IPR001128">
    <property type="entry name" value="Cyt_P450"/>
</dbReference>
<dbReference type="CDD" id="cd11065">
    <property type="entry name" value="CYP64-like"/>
    <property type="match status" value="1"/>
</dbReference>
<protein>
    <submittedName>
        <fullName evidence="7">Cytochrome P450</fullName>
    </submittedName>
</protein>
<proteinExistence type="inferred from homology"/>
<keyword evidence="4 6" id="KW-0408">Iron</keyword>
<evidence type="ECO:0000313" key="7">
    <source>
        <dbReference type="EMBL" id="KAK4211842.1"/>
    </source>
</evidence>
<dbReference type="PRINTS" id="PR00385">
    <property type="entry name" value="P450"/>
</dbReference>
<dbReference type="SUPFAM" id="SSF48264">
    <property type="entry name" value="Cytochrome P450"/>
    <property type="match status" value="1"/>
</dbReference>
<organism evidence="7 8">
    <name type="scientific">Rhypophila decipiens</name>
    <dbReference type="NCBI Taxonomy" id="261697"/>
    <lineage>
        <taxon>Eukaryota</taxon>
        <taxon>Fungi</taxon>
        <taxon>Dikarya</taxon>
        <taxon>Ascomycota</taxon>
        <taxon>Pezizomycotina</taxon>
        <taxon>Sordariomycetes</taxon>
        <taxon>Sordariomycetidae</taxon>
        <taxon>Sordariales</taxon>
        <taxon>Naviculisporaceae</taxon>
        <taxon>Rhypophila</taxon>
    </lineage>
</organism>
<comment type="cofactor">
    <cofactor evidence="6">
        <name>heme</name>
        <dbReference type="ChEBI" id="CHEBI:30413"/>
    </cofactor>
</comment>
<dbReference type="Gene3D" id="1.10.630.10">
    <property type="entry name" value="Cytochrome P450"/>
    <property type="match status" value="1"/>
</dbReference>
<dbReference type="GO" id="GO:0016705">
    <property type="term" value="F:oxidoreductase activity, acting on paired donors, with incorporation or reduction of molecular oxygen"/>
    <property type="evidence" value="ECO:0007669"/>
    <property type="project" value="InterPro"/>
</dbReference>
<keyword evidence="5" id="KW-0503">Monooxygenase</keyword>
<dbReference type="InterPro" id="IPR002401">
    <property type="entry name" value="Cyt_P450_E_grp-I"/>
</dbReference>
<feature type="binding site" description="axial binding residue" evidence="6">
    <location>
        <position position="481"/>
    </location>
    <ligand>
        <name>heme</name>
        <dbReference type="ChEBI" id="CHEBI:30413"/>
    </ligand>
    <ligandPart>
        <name>Fe</name>
        <dbReference type="ChEBI" id="CHEBI:18248"/>
    </ligandPart>
</feature>
<evidence type="ECO:0000256" key="2">
    <source>
        <dbReference type="ARBA" id="ARBA00022723"/>
    </source>
</evidence>
<keyword evidence="3" id="KW-0560">Oxidoreductase</keyword>
<evidence type="ECO:0000256" key="3">
    <source>
        <dbReference type="ARBA" id="ARBA00023002"/>
    </source>
</evidence>
<dbReference type="EMBL" id="MU858139">
    <property type="protein sequence ID" value="KAK4211842.1"/>
    <property type="molecule type" value="Genomic_DNA"/>
</dbReference>
<dbReference type="Proteomes" id="UP001301769">
    <property type="component" value="Unassembled WGS sequence"/>
</dbReference>
<dbReference type="GO" id="GO:0020037">
    <property type="term" value="F:heme binding"/>
    <property type="evidence" value="ECO:0007669"/>
    <property type="project" value="InterPro"/>
</dbReference>
<reference evidence="7" key="1">
    <citation type="journal article" date="2023" name="Mol. Phylogenet. Evol.">
        <title>Genome-scale phylogeny and comparative genomics of the fungal order Sordariales.</title>
        <authorList>
            <person name="Hensen N."/>
            <person name="Bonometti L."/>
            <person name="Westerberg I."/>
            <person name="Brannstrom I.O."/>
            <person name="Guillou S."/>
            <person name="Cros-Aarteil S."/>
            <person name="Calhoun S."/>
            <person name="Haridas S."/>
            <person name="Kuo A."/>
            <person name="Mondo S."/>
            <person name="Pangilinan J."/>
            <person name="Riley R."/>
            <person name="LaButti K."/>
            <person name="Andreopoulos B."/>
            <person name="Lipzen A."/>
            <person name="Chen C."/>
            <person name="Yan M."/>
            <person name="Daum C."/>
            <person name="Ng V."/>
            <person name="Clum A."/>
            <person name="Steindorff A."/>
            <person name="Ohm R.A."/>
            <person name="Martin F."/>
            <person name="Silar P."/>
            <person name="Natvig D.O."/>
            <person name="Lalanne C."/>
            <person name="Gautier V."/>
            <person name="Ament-Velasquez S.L."/>
            <person name="Kruys A."/>
            <person name="Hutchinson M.I."/>
            <person name="Powell A.J."/>
            <person name="Barry K."/>
            <person name="Miller A.N."/>
            <person name="Grigoriev I.V."/>
            <person name="Debuchy R."/>
            <person name="Gladieux P."/>
            <person name="Hiltunen Thoren M."/>
            <person name="Johannesson H."/>
        </authorList>
    </citation>
    <scope>NUCLEOTIDE SEQUENCE</scope>
    <source>
        <strain evidence="7">PSN293</strain>
    </source>
</reference>
<dbReference type="InterPro" id="IPR036396">
    <property type="entry name" value="Cyt_P450_sf"/>
</dbReference>
<gene>
    <name evidence="7" type="ORF">QBC37DRAFT_389283</name>
</gene>
<evidence type="ECO:0000256" key="4">
    <source>
        <dbReference type="ARBA" id="ARBA00023004"/>
    </source>
</evidence>
<evidence type="ECO:0000256" key="1">
    <source>
        <dbReference type="ARBA" id="ARBA00010617"/>
    </source>
</evidence>
<dbReference type="PANTHER" id="PTHR46300:SF2">
    <property type="entry name" value="CYTOCHROME P450 MONOOXYGENASE ALNH-RELATED"/>
    <property type="match status" value="1"/>
</dbReference>
<keyword evidence="8" id="KW-1185">Reference proteome</keyword>
<dbReference type="GO" id="GO:0004497">
    <property type="term" value="F:monooxygenase activity"/>
    <property type="evidence" value="ECO:0007669"/>
    <property type="project" value="UniProtKB-KW"/>
</dbReference>
<evidence type="ECO:0000256" key="6">
    <source>
        <dbReference type="PIRSR" id="PIRSR602401-1"/>
    </source>
</evidence>
<keyword evidence="2 6" id="KW-0479">Metal-binding</keyword>
<keyword evidence="6" id="KW-0349">Heme</keyword>
<reference evidence="7" key="2">
    <citation type="submission" date="2023-05" db="EMBL/GenBank/DDBJ databases">
        <authorList>
            <consortium name="Lawrence Berkeley National Laboratory"/>
            <person name="Steindorff A."/>
            <person name="Hensen N."/>
            <person name="Bonometti L."/>
            <person name="Westerberg I."/>
            <person name="Brannstrom I.O."/>
            <person name="Guillou S."/>
            <person name="Cros-Aarteil S."/>
            <person name="Calhoun S."/>
            <person name="Haridas S."/>
            <person name="Kuo A."/>
            <person name="Mondo S."/>
            <person name="Pangilinan J."/>
            <person name="Riley R."/>
            <person name="Labutti K."/>
            <person name="Andreopoulos B."/>
            <person name="Lipzen A."/>
            <person name="Chen C."/>
            <person name="Yanf M."/>
            <person name="Daum C."/>
            <person name="Ng V."/>
            <person name="Clum A."/>
            <person name="Ohm R."/>
            <person name="Martin F."/>
            <person name="Silar P."/>
            <person name="Natvig D."/>
            <person name="Lalanne C."/>
            <person name="Gautier V."/>
            <person name="Ament-Velasquez S.L."/>
            <person name="Kruys A."/>
            <person name="Hutchinson M.I."/>
            <person name="Powell A.J."/>
            <person name="Barry K."/>
            <person name="Miller A.N."/>
            <person name="Grigoriev I.V."/>
            <person name="Debuchy R."/>
            <person name="Gladieux P."/>
            <person name="Thoren M.H."/>
            <person name="Johannesson H."/>
        </authorList>
    </citation>
    <scope>NUCLEOTIDE SEQUENCE</scope>
    <source>
        <strain evidence="7">PSN293</strain>
    </source>
</reference>
<dbReference type="PANTHER" id="PTHR46300">
    <property type="entry name" value="P450, PUTATIVE (EUROFUNG)-RELATED-RELATED"/>
    <property type="match status" value="1"/>
</dbReference>
<evidence type="ECO:0000256" key="5">
    <source>
        <dbReference type="ARBA" id="ARBA00023033"/>
    </source>
</evidence>
<dbReference type="PRINTS" id="PR00463">
    <property type="entry name" value="EP450I"/>
</dbReference>
<comment type="caution">
    <text evidence="7">The sequence shown here is derived from an EMBL/GenBank/DDBJ whole genome shotgun (WGS) entry which is preliminary data.</text>
</comment>
<accession>A0AAN6Y9C7</accession>
<sequence length="565" mass="63535">MELININDPASTSRAILLVARILLISGLTAYLWDWFPSKAAEAASAIRKYHNGPKPWPVLGNITTFARLAKNPDQELVGLAKKYGGICMLWLSSTPVMIISKAEDAKRLLDKKGSIYSDRPGLDSFRGKAWPWRLATTGIGPRFRFLRKMYHNLLGQQQAMGFRKYQDHEAKVMMNDLLHNPEGFLSHGERFATSVIFSAVYGIRLAQLDHPIMREFYSLWEDMLEAFQPGTILVDYFPILERLPEFLQPWLKLARRLRTRESALHAAFLAKLKSQVQDNPTTAPVCFGTELLKLQAASQNKTLNPNPSDSSPEITDEIAISILAMIIGAGAETTSSMIQSFFKVMAMKPSAQKKAQEELDRVVGPNRLPTWEDESNLPYLRALIKEVHRWAPIASLLVPHATSADDVDEVTGAFVPKGTVIFPNVTSIHRDSEVYTNPEEFAPERFLGGESEMLSAVASAKHPDFRKRDHVHYGFGRRLCQGIFVAEASLFIVVSRVLWGFDIREIIGEGRRPLSLEDKVAGLVTRPKPYEVRIVPRSEQVRRVIQESVAQSRSDILDFDAVEV</sequence>
<name>A0AAN6Y9C7_9PEZI</name>
<evidence type="ECO:0000313" key="8">
    <source>
        <dbReference type="Proteomes" id="UP001301769"/>
    </source>
</evidence>
<dbReference type="Pfam" id="PF00067">
    <property type="entry name" value="p450"/>
    <property type="match status" value="1"/>
</dbReference>
<dbReference type="AlphaFoldDB" id="A0AAN6Y9C7"/>
<comment type="similarity">
    <text evidence="1">Belongs to the cytochrome P450 family.</text>
</comment>
<dbReference type="InterPro" id="IPR050364">
    <property type="entry name" value="Cytochrome_P450_fung"/>
</dbReference>
<dbReference type="GO" id="GO:0005506">
    <property type="term" value="F:iron ion binding"/>
    <property type="evidence" value="ECO:0007669"/>
    <property type="project" value="InterPro"/>
</dbReference>